<name>A0ABV3ZSU7_9BURK</name>
<gene>
    <name evidence="2" type="ORF">AB6724_07390</name>
</gene>
<reference evidence="2 3" key="1">
    <citation type="journal article" date="2013" name="Int. J. Syst. Evol. Microbiol.">
        <title>Comamonas guangdongensis sp. nov., isolated from subterranean forest sediment, and emended description of the genus Comamonas.</title>
        <authorList>
            <person name="Zhang J."/>
            <person name="Wang Y."/>
            <person name="Zhou S."/>
            <person name="Wu C."/>
            <person name="He J."/>
            <person name="Li F."/>
        </authorList>
    </citation>
    <scope>NUCLEOTIDE SEQUENCE [LARGE SCALE GENOMIC DNA]</scope>
    <source>
        <strain evidence="2 3">CCTCC AB2011133</strain>
    </source>
</reference>
<organism evidence="2 3">
    <name type="scientific">Comamonas guangdongensis</name>
    <dbReference type="NCBI Taxonomy" id="510515"/>
    <lineage>
        <taxon>Bacteria</taxon>
        <taxon>Pseudomonadati</taxon>
        <taxon>Pseudomonadota</taxon>
        <taxon>Betaproteobacteria</taxon>
        <taxon>Burkholderiales</taxon>
        <taxon>Comamonadaceae</taxon>
        <taxon>Comamonas</taxon>
    </lineage>
</organism>
<feature type="chain" id="PRO_5046789983" evidence="1">
    <location>
        <begin position="25"/>
        <end position="186"/>
    </location>
</feature>
<evidence type="ECO:0000313" key="2">
    <source>
        <dbReference type="EMBL" id="MEX8192661.1"/>
    </source>
</evidence>
<keyword evidence="3" id="KW-1185">Reference proteome</keyword>
<sequence length="186" mass="20887">MLFPRSITLSQVAAGLVLCTCAHAQTSAAAATPDDDTSRSALSGWTFGYSPYTLHYSDAKKENSWEPDSQKHSYVWLIQAEKTLDERHIAGFAYFSNSFGQPSQYAYYGWQFKPFDSIPDLYFKLTAGVIHGYKYPYNKKIPLNNTHGWGITAIPAIGYNFNKNWGGQLNVLGNSGLMFQLNYTVR</sequence>
<accession>A0ABV3ZSU7</accession>
<evidence type="ECO:0000313" key="3">
    <source>
        <dbReference type="Proteomes" id="UP001561046"/>
    </source>
</evidence>
<proteinExistence type="predicted"/>
<evidence type="ECO:0000256" key="1">
    <source>
        <dbReference type="SAM" id="SignalP"/>
    </source>
</evidence>
<dbReference type="EMBL" id="JBFYGN010000006">
    <property type="protein sequence ID" value="MEX8192661.1"/>
    <property type="molecule type" value="Genomic_DNA"/>
</dbReference>
<dbReference type="RefSeq" id="WP_369337862.1">
    <property type="nucleotide sequence ID" value="NZ_JBFYGN010000006.1"/>
</dbReference>
<comment type="caution">
    <text evidence="2">The sequence shown here is derived from an EMBL/GenBank/DDBJ whole genome shotgun (WGS) entry which is preliminary data.</text>
</comment>
<protein>
    <submittedName>
        <fullName evidence="2">Uncharacterized protein</fullName>
    </submittedName>
</protein>
<keyword evidence="1" id="KW-0732">Signal</keyword>
<dbReference type="Proteomes" id="UP001561046">
    <property type="component" value="Unassembled WGS sequence"/>
</dbReference>
<feature type="signal peptide" evidence="1">
    <location>
        <begin position="1"/>
        <end position="24"/>
    </location>
</feature>